<sequence>MAYHHGNLRSELLARAEEVVATDGADALSLRSLARDIGVSHAAPSRHFADRPALLDALATQGFGRLEAQLEAAVSGGGTFEERLRGASLAYVGFATEHPALLELMYARKHRDPTPDLRAASDACARTLLGLFADSDAAIDDPERFGVILLACLQGIATFVAGDSLPAEHRPDELVADAVQRLLRGSRGR</sequence>
<gene>
    <name evidence="6" type="ORF">FH965_39575</name>
</gene>
<dbReference type="Proteomes" id="UP000316806">
    <property type="component" value="Chromosome"/>
</dbReference>
<dbReference type="RefSeq" id="WP_144323108.1">
    <property type="nucleotide sequence ID" value="NZ_CP040916.1"/>
</dbReference>
<dbReference type="GO" id="GO:0000976">
    <property type="term" value="F:transcription cis-regulatory region binding"/>
    <property type="evidence" value="ECO:0007669"/>
    <property type="project" value="TreeGrafter"/>
</dbReference>
<dbReference type="Pfam" id="PF00440">
    <property type="entry name" value="TetR_N"/>
    <property type="match status" value="1"/>
</dbReference>
<reference evidence="6 7" key="1">
    <citation type="journal article" date="2019" name="J. Ind. Microbiol. Biotechnol.">
        <title>The complete genomic sequence of Streptomyces spectabilis NRRL-2792 and identification of secondary metabolite biosynthetic gene clusters.</title>
        <authorList>
            <person name="Sinha A."/>
            <person name="Phillips-Salemka S."/>
            <person name="Niraula T.A."/>
            <person name="Short K.A."/>
            <person name="Niraula N.P."/>
        </authorList>
    </citation>
    <scope>NUCLEOTIDE SEQUENCE [LARGE SCALE GENOMIC DNA]</scope>
    <source>
        <strain evidence="6 7">NRRL 2792</strain>
    </source>
</reference>
<dbReference type="SUPFAM" id="SSF46689">
    <property type="entry name" value="Homeodomain-like"/>
    <property type="match status" value="1"/>
</dbReference>
<dbReference type="Pfam" id="PF13305">
    <property type="entry name" value="TetR_C_33"/>
    <property type="match status" value="1"/>
</dbReference>
<dbReference type="Gene3D" id="1.10.357.10">
    <property type="entry name" value="Tetracycline Repressor, domain 2"/>
    <property type="match status" value="1"/>
</dbReference>
<feature type="domain" description="HTH tetR-type" evidence="5">
    <location>
        <begin position="6"/>
        <end position="66"/>
    </location>
</feature>
<evidence type="ECO:0000313" key="6">
    <source>
        <dbReference type="EMBL" id="QDQ15907.1"/>
    </source>
</evidence>
<dbReference type="InterPro" id="IPR036271">
    <property type="entry name" value="Tet_transcr_reg_TetR-rel_C_sf"/>
</dbReference>
<accession>A0A516RJR3</accession>
<dbReference type="InterPro" id="IPR001647">
    <property type="entry name" value="HTH_TetR"/>
</dbReference>
<dbReference type="PROSITE" id="PS50977">
    <property type="entry name" value="HTH_TETR_2"/>
    <property type="match status" value="1"/>
</dbReference>
<evidence type="ECO:0000256" key="4">
    <source>
        <dbReference type="PROSITE-ProRule" id="PRU00335"/>
    </source>
</evidence>
<name>A0A516RJR3_STRST</name>
<dbReference type="InterPro" id="IPR050109">
    <property type="entry name" value="HTH-type_TetR-like_transc_reg"/>
</dbReference>
<evidence type="ECO:0000256" key="3">
    <source>
        <dbReference type="ARBA" id="ARBA00023163"/>
    </source>
</evidence>
<evidence type="ECO:0000256" key="2">
    <source>
        <dbReference type="ARBA" id="ARBA00023125"/>
    </source>
</evidence>
<feature type="DNA-binding region" description="H-T-H motif" evidence="4">
    <location>
        <begin position="29"/>
        <end position="48"/>
    </location>
</feature>
<proteinExistence type="predicted"/>
<protein>
    <submittedName>
        <fullName evidence="6">TetR/AcrR family transcriptional regulator</fullName>
    </submittedName>
</protein>
<dbReference type="InterPro" id="IPR009057">
    <property type="entry name" value="Homeodomain-like_sf"/>
</dbReference>
<evidence type="ECO:0000256" key="1">
    <source>
        <dbReference type="ARBA" id="ARBA00023015"/>
    </source>
</evidence>
<dbReference type="AlphaFoldDB" id="A0A516RJR3"/>
<dbReference type="InterPro" id="IPR025996">
    <property type="entry name" value="MT1864/Rv1816-like_C"/>
</dbReference>
<evidence type="ECO:0000313" key="7">
    <source>
        <dbReference type="Proteomes" id="UP000316806"/>
    </source>
</evidence>
<keyword evidence="2 4" id="KW-0238">DNA-binding</keyword>
<organism evidence="6 7">
    <name type="scientific">Streptomyces spectabilis</name>
    <dbReference type="NCBI Taxonomy" id="68270"/>
    <lineage>
        <taxon>Bacteria</taxon>
        <taxon>Bacillati</taxon>
        <taxon>Actinomycetota</taxon>
        <taxon>Actinomycetes</taxon>
        <taxon>Kitasatosporales</taxon>
        <taxon>Streptomycetaceae</taxon>
        <taxon>Streptomyces</taxon>
    </lineage>
</organism>
<dbReference type="PANTHER" id="PTHR30055">
    <property type="entry name" value="HTH-TYPE TRANSCRIPTIONAL REGULATOR RUTR"/>
    <property type="match status" value="1"/>
</dbReference>
<dbReference type="EMBL" id="CP040916">
    <property type="protein sequence ID" value="QDQ15907.1"/>
    <property type="molecule type" value="Genomic_DNA"/>
</dbReference>
<dbReference type="SUPFAM" id="SSF48498">
    <property type="entry name" value="Tetracyclin repressor-like, C-terminal domain"/>
    <property type="match status" value="1"/>
</dbReference>
<evidence type="ECO:0000259" key="5">
    <source>
        <dbReference type="PROSITE" id="PS50977"/>
    </source>
</evidence>
<keyword evidence="1" id="KW-0805">Transcription regulation</keyword>
<dbReference type="GO" id="GO:0003700">
    <property type="term" value="F:DNA-binding transcription factor activity"/>
    <property type="evidence" value="ECO:0007669"/>
    <property type="project" value="TreeGrafter"/>
</dbReference>
<dbReference type="PANTHER" id="PTHR30055:SF220">
    <property type="entry name" value="TETR-FAMILY REGULATORY PROTEIN"/>
    <property type="match status" value="1"/>
</dbReference>
<keyword evidence="3" id="KW-0804">Transcription</keyword>